<evidence type="ECO:0000313" key="1">
    <source>
        <dbReference type="EMBL" id="MBX0305704.1"/>
    </source>
</evidence>
<evidence type="ECO:0000313" key="2">
    <source>
        <dbReference type="Proteomes" id="UP000783863"/>
    </source>
</evidence>
<protein>
    <submittedName>
        <fullName evidence="1">Uncharacterized protein</fullName>
    </submittedName>
</protein>
<keyword evidence="2" id="KW-1185">Reference proteome</keyword>
<name>A0A8J7YMW4_9EURY</name>
<sequence length="82" mass="8576">MITAGDVVVCSALECRPHLLVLAADGPLETALLADLARESIQRLHYGEPATVVQAVQRADDIATYHVPTVDVAPAPAFGGAR</sequence>
<comment type="caution">
    <text evidence="1">The sequence shown here is derived from an EMBL/GenBank/DDBJ whole genome shotgun (WGS) entry which is preliminary data.</text>
</comment>
<gene>
    <name evidence="1" type="ORF">EGD98_18840</name>
</gene>
<dbReference type="AlphaFoldDB" id="A0A8J7YMW4"/>
<reference evidence="1" key="1">
    <citation type="submission" date="2021-06" db="EMBL/GenBank/DDBJ databases">
        <title>Halomicroarcula sp. F24A a new haloarchaeum isolated from saline soil.</title>
        <authorList>
            <person name="Duran-Viseras A."/>
            <person name="Sanchez-Porro C."/>
            <person name="Ventosa A."/>
        </authorList>
    </citation>
    <scope>NUCLEOTIDE SEQUENCE</scope>
    <source>
        <strain evidence="1">F24A</strain>
    </source>
</reference>
<proteinExistence type="predicted"/>
<dbReference type="EMBL" id="RKLQ01000005">
    <property type="protein sequence ID" value="MBX0305704.1"/>
    <property type="molecule type" value="Genomic_DNA"/>
</dbReference>
<accession>A0A8J7YMW4</accession>
<organism evidence="1 2">
    <name type="scientific">Haloarcula salinisoli</name>
    <dbReference type="NCBI Taxonomy" id="2487746"/>
    <lineage>
        <taxon>Archaea</taxon>
        <taxon>Methanobacteriati</taxon>
        <taxon>Methanobacteriota</taxon>
        <taxon>Stenosarchaea group</taxon>
        <taxon>Halobacteria</taxon>
        <taxon>Halobacteriales</taxon>
        <taxon>Haloarculaceae</taxon>
        <taxon>Haloarcula</taxon>
    </lineage>
</organism>
<dbReference type="RefSeq" id="WP_220589897.1">
    <property type="nucleotide sequence ID" value="NZ_RKLQ01000005.1"/>
</dbReference>
<dbReference type="Proteomes" id="UP000783863">
    <property type="component" value="Unassembled WGS sequence"/>
</dbReference>